<dbReference type="AlphaFoldDB" id="A0A427AHT0"/>
<comment type="caution">
    <text evidence="1">The sequence shown here is derived from an EMBL/GenBank/DDBJ whole genome shotgun (WGS) entry which is preliminary data.</text>
</comment>
<dbReference type="EMBL" id="AMZH03002389">
    <property type="protein sequence ID" value="RRT75756.1"/>
    <property type="molecule type" value="Genomic_DNA"/>
</dbReference>
<accession>A0A427AHT0</accession>
<name>A0A427AHT0_ENSVE</name>
<evidence type="ECO:0000313" key="1">
    <source>
        <dbReference type="EMBL" id="RRT75756.1"/>
    </source>
</evidence>
<sequence length="101" mass="11482">MLPRSFSPLCFFSLRGEKKSPVGNRLRGRQIDELQVFLPLLLSPSLDCYRPESATDGRFRVVIGRKQAQSTVPPGSRWSLPGIAKLDFEYPHLFLAFCKEN</sequence>
<organism evidence="1 2">
    <name type="scientific">Ensete ventricosum</name>
    <name type="common">Abyssinian banana</name>
    <name type="synonym">Musa ensete</name>
    <dbReference type="NCBI Taxonomy" id="4639"/>
    <lineage>
        <taxon>Eukaryota</taxon>
        <taxon>Viridiplantae</taxon>
        <taxon>Streptophyta</taxon>
        <taxon>Embryophyta</taxon>
        <taxon>Tracheophyta</taxon>
        <taxon>Spermatophyta</taxon>
        <taxon>Magnoliopsida</taxon>
        <taxon>Liliopsida</taxon>
        <taxon>Zingiberales</taxon>
        <taxon>Musaceae</taxon>
        <taxon>Ensete</taxon>
    </lineage>
</organism>
<reference evidence="1 2" key="1">
    <citation type="journal article" date="2014" name="Agronomy (Basel)">
        <title>A Draft Genome Sequence for Ensete ventricosum, the Drought-Tolerant Tree Against Hunger.</title>
        <authorList>
            <person name="Harrison J."/>
            <person name="Moore K.A."/>
            <person name="Paszkiewicz K."/>
            <person name="Jones T."/>
            <person name="Grant M."/>
            <person name="Ambacheew D."/>
            <person name="Muzemil S."/>
            <person name="Studholme D.J."/>
        </authorList>
    </citation>
    <scope>NUCLEOTIDE SEQUENCE [LARGE SCALE GENOMIC DNA]</scope>
</reference>
<protein>
    <submittedName>
        <fullName evidence="1">Uncharacterized protein</fullName>
    </submittedName>
</protein>
<proteinExistence type="predicted"/>
<dbReference type="Proteomes" id="UP000287651">
    <property type="component" value="Unassembled WGS sequence"/>
</dbReference>
<gene>
    <name evidence="1" type="ORF">B296_00030913</name>
</gene>
<evidence type="ECO:0000313" key="2">
    <source>
        <dbReference type="Proteomes" id="UP000287651"/>
    </source>
</evidence>